<dbReference type="SUPFAM" id="SSF53756">
    <property type="entry name" value="UDP-Glycosyltransferase/glycogen phosphorylase"/>
    <property type="match status" value="1"/>
</dbReference>
<keyword evidence="2" id="KW-1185">Reference proteome</keyword>
<dbReference type="RefSeq" id="WP_121239583.1">
    <property type="nucleotide sequence ID" value="NZ_BHVV01000001.1"/>
</dbReference>
<dbReference type="InterPro" id="IPR029044">
    <property type="entry name" value="Nucleotide-diphossugar_trans"/>
</dbReference>
<dbReference type="AlphaFoldDB" id="A0A497XJP8"/>
<organism evidence="1 2">
    <name type="scientific">Sulfurisoma sediminicola</name>
    <dbReference type="NCBI Taxonomy" id="1381557"/>
    <lineage>
        <taxon>Bacteria</taxon>
        <taxon>Pseudomonadati</taxon>
        <taxon>Pseudomonadota</taxon>
        <taxon>Betaproteobacteria</taxon>
        <taxon>Nitrosomonadales</taxon>
        <taxon>Sterolibacteriaceae</taxon>
        <taxon>Sulfurisoma</taxon>
    </lineage>
</organism>
<name>A0A497XJP8_9PROT</name>
<dbReference type="Proteomes" id="UP000268908">
    <property type="component" value="Unassembled WGS sequence"/>
</dbReference>
<proteinExistence type="predicted"/>
<gene>
    <name evidence="1" type="ORF">DFR35_0152</name>
</gene>
<accession>A0A497XJP8</accession>
<evidence type="ECO:0000313" key="1">
    <source>
        <dbReference type="EMBL" id="RLJ67605.1"/>
    </source>
</evidence>
<comment type="caution">
    <text evidence="1">The sequence shown here is derived from an EMBL/GenBank/DDBJ whole genome shotgun (WGS) entry which is preliminary data.</text>
</comment>
<dbReference type="EMBL" id="RCCI01000004">
    <property type="protein sequence ID" value="RLJ67605.1"/>
    <property type="molecule type" value="Genomic_DNA"/>
</dbReference>
<dbReference type="OrthoDB" id="9816564at2"/>
<sequence length="645" mass="72688">MNVCFITNELHPFKPGGLGRLMYNFAVQNRDHGADRRNFYFLVSSHEVSNHAALAEFFEQNGLGTVVATPQSFSYFDETEAKLFGWLDPKEYSEKGFVRKSLEYYNGLLYLQNRYDVELDVIEFPDYGAWGFSTIAAKQAGLHFQKAQIAVRLHSTGGIIHDAEPFYHRQGKSERAFFELERQCIEQADIVPAHLETITRANQDFYGFGADWRRKVVHEFPPIFLDEDEMFEGDGAARARNFIFSSRLQPFKRPDLFVKAGVIFLDAHPDYDGRFIVASYGWDHAYIGWLRELVPERHKGRMVFMLNAEASLRNKLLENAIAVVPSNYESLCVFAYESALRDAKLILNRKCLAFGEGPYWSEHENCLMFDGTAEDLARACEDALAWDKPPAPPLPESLCYWHLPELPGSVATATGRKGRLALIGYGFSSLAEINERLFELSPQLKAGELEFHVVVGNAHRDLQAYDLPEAVRLHFSPWDTPSPDFFNRLLREIDSDYVAFVTHGGWATAGFYRTALDVMDRDASVDIVTSHVHALSEDDVKDGRWQEGDRNKYGGEGWAMIGIGGAPSVVPWSIHLVSTLSCVRRELALKHPFHEEAGAYFLAGALSKAIKAGARVLVVPRLAITEIQLPVATRFLSEQSVLASL</sequence>
<evidence type="ECO:0000313" key="2">
    <source>
        <dbReference type="Proteomes" id="UP000268908"/>
    </source>
</evidence>
<dbReference type="Gene3D" id="3.40.50.2000">
    <property type="entry name" value="Glycogen Phosphorylase B"/>
    <property type="match status" value="2"/>
</dbReference>
<dbReference type="SUPFAM" id="SSF53448">
    <property type="entry name" value="Nucleotide-diphospho-sugar transferases"/>
    <property type="match status" value="1"/>
</dbReference>
<reference evidence="1 2" key="1">
    <citation type="submission" date="2018-10" db="EMBL/GenBank/DDBJ databases">
        <title>Genomic Encyclopedia of Type Strains, Phase IV (KMG-IV): sequencing the most valuable type-strain genomes for metagenomic binning, comparative biology and taxonomic classification.</title>
        <authorList>
            <person name="Goeker M."/>
        </authorList>
    </citation>
    <scope>NUCLEOTIDE SEQUENCE [LARGE SCALE GENOMIC DNA]</scope>
    <source>
        <strain evidence="1 2">DSM 26916</strain>
    </source>
</reference>
<protein>
    <submittedName>
        <fullName evidence="1">Uncharacterized protein</fullName>
    </submittedName>
</protein>